<keyword evidence="1" id="KW-1133">Transmembrane helix</keyword>
<feature type="transmembrane region" description="Helical" evidence="1">
    <location>
        <begin position="21"/>
        <end position="41"/>
    </location>
</feature>
<reference evidence="2 3" key="1">
    <citation type="submission" date="2019-10" db="EMBL/GenBank/DDBJ databases">
        <title>Georgenia wutianyii sp. nov. and Georgenia yuyongxinii sp. nov. isolated from plateau pika (Ochotona curzoniae) in the Qinghai-Tibet plateau of China.</title>
        <authorList>
            <person name="Tian Z."/>
        </authorList>
    </citation>
    <scope>NUCLEOTIDE SEQUENCE [LARGE SCALE GENOMIC DNA]</scope>
    <source>
        <strain evidence="2 3">JCM 19765</strain>
    </source>
</reference>
<dbReference type="Proteomes" id="UP000437709">
    <property type="component" value="Unassembled WGS sequence"/>
</dbReference>
<evidence type="ECO:0008006" key="4">
    <source>
        <dbReference type="Google" id="ProtNLM"/>
    </source>
</evidence>
<feature type="transmembrane region" description="Helical" evidence="1">
    <location>
        <begin position="215"/>
        <end position="242"/>
    </location>
</feature>
<feature type="non-terminal residue" evidence="2">
    <location>
        <position position="270"/>
    </location>
</feature>
<dbReference type="OrthoDB" id="3752109at2"/>
<protein>
    <recommendedName>
        <fullName evidence="4">DUF2142 domain-containing protein</fullName>
    </recommendedName>
</protein>
<name>A0A6N7ELE3_9MICO</name>
<dbReference type="AlphaFoldDB" id="A0A6N7ELE3"/>
<evidence type="ECO:0000256" key="1">
    <source>
        <dbReference type="SAM" id="Phobius"/>
    </source>
</evidence>
<dbReference type="EMBL" id="WHPC01000209">
    <property type="protein sequence ID" value="MPV39212.1"/>
    <property type="molecule type" value="Genomic_DNA"/>
</dbReference>
<evidence type="ECO:0000313" key="2">
    <source>
        <dbReference type="EMBL" id="MPV39212.1"/>
    </source>
</evidence>
<sequence length="270" mass="28710">MSRPPARARHAVGRRRPALGQVVAWLAPVLLVLVMLGPSLLGARLFAAGNLIDYQGPWEESSTAEHVTNTCVSDTVDGALPTALVYRDRIAAGDVPALWDNTAAAGVMLASAPPGGVNSPIFIASLPFGDVAFPAWIKLFEIGVAVAGTVLWARRLGLSTPAGLVGGLLYVTGSFMVLWTNWPQTRTAAFFPLVFWAVERLVQDRTVRSALPLPLVVAAMILGGFPAIAVHTLYFAAAYAVVRLVVLNRRPADGAVAGGRAGRWRRWGRA</sequence>
<keyword evidence="1" id="KW-0812">Transmembrane</keyword>
<organism evidence="2 3">
    <name type="scientific">Georgenia subflava</name>
    <dbReference type="NCBI Taxonomy" id="1622177"/>
    <lineage>
        <taxon>Bacteria</taxon>
        <taxon>Bacillati</taxon>
        <taxon>Actinomycetota</taxon>
        <taxon>Actinomycetes</taxon>
        <taxon>Micrococcales</taxon>
        <taxon>Bogoriellaceae</taxon>
        <taxon>Georgenia</taxon>
    </lineage>
</organism>
<keyword evidence="3" id="KW-1185">Reference proteome</keyword>
<keyword evidence="1" id="KW-0472">Membrane</keyword>
<feature type="transmembrane region" description="Helical" evidence="1">
    <location>
        <begin position="162"/>
        <end position="182"/>
    </location>
</feature>
<gene>
    <name evidence="2" type="ORF">GB881_19630</name>
</gene>
<accession>A0A6N7ELE3</accession>
<proteinExistence type="predicted"/>
<evidence type="ECO:0000313" key="3">
    <source>
        <dbReference type="Proteomes" id="UP000437709"/>
    </source>
</evidence>
<feature type="transmembrane region" description="Helical" evidence="1">
    <location>
        <begin position="135"/>
        <end position="153"/>
    </location>
</feature>
<comment type="caution">
    <text evidence="2">The sequence shown here is derived from an EMBL/GenBank/DDBJ whole genome shotgun (WGS) entry which is preliminary data.</text>
</comment>
<dbReference type="RefSeq" id="WP_152816662.1">
    <property type="nucleotide sequence ID" value="NZ_WHPC01000209.1"/>
</dbReference>